<dbReference type="OrthoDB" id="3171102at2"/>
<comment type="caution">
    <text evidence="6">The sequence shown here is derived from an EMBL/GenBank/DDBJ whole genome shotgun (WGS) entry which is preliminary data.</text>
</comment>
<proteinExistence type="inferred from homology"/>
<dbReference type="Proteomes" id="UP000308697">
    <property type="component" value="Unassembled WGS sequence"/>
</dbReference>
<keyword evidence="2" id="KW-0805">Transcription regulation</keyword>
<dbReference type="PROSITE" id="PS50931">
    <property type="entry name" value="HTH_LYSR"/>
    <property type="match status" value="1"/>
</dbReference>
<gene>
    <name evidence="6" type="ORF">FCH28_14135</name>
</gene>
<dbReference type="InterPro" id="IPR036388">
    <property type="entry name" value="WH-like_DNA-bd_sf"/>
</dbReference>
<dbReference type="InterPro" id="IPR005119">
    <property type="entry name" value="LysR_subst-bd"/>
</dbReference>
<dbReference type="SUPFAM" id="SSF46785">
    <property type="entry name" value="Winged helix' DNA-binding domain"/>
    <property type="match status" value="1"/>
</dbReference>
<feature type="domain" description="HTH lysR-type" evidence="5">
    <location>
        <begin position="3"/>
        <end position="60"/>
    </location>
</feature>
<dbReference type="Pfam" id="PF00126">
    <property type="entry name" value="HTH_1"/>
    <property type="match status" value="1"/>
</dbReference>
<keyword evidence="3" id="KW-0238">DNA-binding</keyword>
<dbReference type="GO" id="GO:0003700">
    <property type="term" value="F:DNA-binding transcription factor activity"/>
    <property type="evidence" value="ECO:0007669"/>
    <property type="project" value="InterPro"/>
</dbReference>
<dbReference type="PANTHER" id="PTHR30346">
    <property type="entry name" value="TRANSCRIPTIONAL DUAL REGULATOR HCAR-RELATED"/>
    <property type="match status" value="1"/>
</dbReference>
<dbReference type="Gene3D" id="3.40.190.10">
    <property type="entry name" value="Periplasmic binding protein-like II"/>
    <property type="match status" value="2"/>
</dbReference>
<dbReference type="PRINTS" id="PR00039">
    <property type="entry name" value="HTHLYSR"/>
</dbReference>
<keyword evidence="4" id="KW-0804">Transcription</keyword>
<keyword evidence="7" id="KW-1185">Reference proteome</keyword>
<dbReference type="PANTHER" id="PTHR30346:SF0">
    <property type="entry name" value="HCA OPERON TRANSCRIPTIONAL ACTIVATOR HCAR"/>
    <property type="match status" value="1"/>
</dbReference>
<dbReference type="InterPro" id="IPR036390">
    <property type="entry name" value="WH_DNA-bd_sf"/>
</dbReference>
<dbReference type="Pfam" id="PF03466">
    <property type="entry name" value="LysR_substrate"/>
    <property type="match status" value="1"/>
</dbReference>
<dbReference type="EMBL" id="SUMB01000004">
    <property type="protein sequence ID" value="TJZ54300.1"/>
    <property type="molecule type" value="Genomic_DNA"/>
</dbReference>
<dbReference type="CDD" id="cd05466">
    <property type="entry name" value="PBP2_LTTR_substrate"/>
    <property type="match status" value="1"/>
</dbReference>
<comment type="similarity">
    <text evidence="1">Belongs to the LysR transcriptional regulatory family.</text>
</comment>
<evidence type="ECO:0000256" key="4">
    <source>
        <dbReference type="ARBA" id="ARBA00023163"/>
    </source>
</evidence>
<dbReference type="GO" id="GO:0003677">
    <property type="term" value="F:DNA binding"/>
    <property type="evidence" value="ECO:0007669"/>
    <property type="project" value="UniProtKB-KW"/>
</dbReference>
<name>A0A4U0NJD2_9ACTN</name>
<dbReference type="RefSeq" id="WP_136740225.1">
    <property type="nucleotide sequence ID" value="NZ_SUMB01000004.1"/>
</dbReference>
<dbReference type="SUPFAM" id="SSF53850">
    <property type="entry name" value="Periplasmic binding protein-like II"/>
    <property type="match status" value="1"/>
</dbReference>
<dbReference type="InterPro" id="IPR000847">
    <property type="entry name" value="LysR_HTH_N"/>
</dbReference>
<sequence length="325" mass="35844">MELELRHARIVWTIAEVGSISKAAGWLNVPQPSLTTQLRRIEKMLGGDLFVRSRSGIVPTSLGKRLIPMLARLVQQADEVTSEAAASIASTFRFGNTEWTPPTLLAAIQASMPTVDVETETLAPAAAVEAVHGGALTVAMIPCSTKATPDYVRHPDLDTTVIFREPIWLAVSRGHPLADLDSVDGTCLTGLNWVHYSRDHWFHEVEKDLLAQLDQTDLGGSHHVDGHHEAMNWVRDTDAAALTPPTGVTGDVRLVPIRETQTIELMLVWRRGAVGRETSRRLVETVRRYYCGYASTIPGYWPWIVEHAAEFPELSHFLPLPTPSG</sequence>
<evidence type="ECO:0000313" key="6">
    <source>
        <dbReference type="EMBL" id="TJZ54300.1"/>
    </source>
</evidence>
<protein>
    <submittedName>
        <fullName evidence="6">LysR family transcriptional regulator</fullName>
    </submittedName>
</protein>
<evidence type="ECO:0000313" key="7">
    <source>
        <dbReference type="Proteomes" id="UP000308697"/>
    </source>
</evidence>
<accession>A0A4U0NJD2</accession>
<evidence type="ECO:0000259" key="5">
    <source>
        <dbReference type="PROSITE" id="PS50931"/>
    </source>
</evidence>
<dbReference type="Gene3D" id="1.10.10.10">
    <property type="entry name" value="Winged helix-like DNA-binding domain superfamily/Winged helix DNA-binding domain"/>
    <property type="match status" value="1"/>
</dbReference>
<dbReference type="AlphaFoldDB" id="A0A4U0NJD2"/>
<reference evidence="6 7" key="1">
    <citation type="submission" date="2019-04" db="EMBL/GenBank/DDBJ databases">
        <title>Streptomyces piniterrae sp. nov., a heliquinomycin-producing actinomycete isolated from rhizosphere soil of Pinus yunnanensis.</title>
        <authorList>
            <person name="Zhuang X."/>
            <person name="Zhao J."/>
        </authorList>
    </citation>
    <scope>NUCLEOTIDE SEQUENCE [LARGE SCALE GENOMIC DNA]</scope>
    <source>
        <strain evidence="7">jys28</strain>
    </source>
</reference>
<organism evidence="6 7">
    <name type="scientific">Streptomyces piniterrae</name>
    <dbReference type="NCBI Taxonomy" id="2571125"/>
    <lineage>
        <taxon>Bacteria</taxon>
        <taxon>Bacillati</taxon>
        <taxon>Actinomycetota</taxon>
        <taxon>Actinomycetes</taxon>
        <taxon>Kitasatosporales</taxon>
        <taxon>Streptomycetaceae</taxon>
        <taxon>Streptomyces</taxon>
    </lineage>
</organism>
<dbReference type="GO" id="GO:0032993">
    <property type="term" value="C:protein-DNA complex"/>
    <property type="evidence" value="ECO:0007669"/>
    <property type="project" value="TreeGrafter"/>
</dbReference>
<evidence type="ECO:0000256" key="3">
    <source>
        <dbReference type="ARBA" id="ARBA00023125"/>
    </source>
</evidence>
<evidence type="ECO:0000256" key="1">
    <source>
        <dbReference type="ARBA" id="ARBA00009437"/>
    </source>
</evidence>
<evidence type="ECO:0000256" key="2">
    <source>
        <dbReference type="ARBA" id="ARBA00023015"/>
    </source>
</evidence>